<reference evidence="2 3" key="1">
    <citation type="submission" date="2015-07" db="EMBL/GenBank/DDBJ databases">
        <authorList>
            <person name="Noorani M."/>
        </authorList>
    </citation>
    <scope>NUCLEOTIDE SEQUENCE [LARGE SCALE GENOMIC DNA]</scope>
    <source>
        <strain evidence="2 3">NRRL B-24567</strain>
    </source>
</reference>
<protein>
    <submittedName>
        <fullName evidence="2">Uncharacterized protein</fullName>
    </submittedName>
</protein>
<accession>A0A0N0S686</accession>
<keyword evidence="3" id="KW-1185">Reference proteome</keyword>
<keyword evidence="1" id="KW-0812">Transmembrane</keyword>
<keyword evidence="1" id="KW-1133">Transmembrane helix</keyword>
<evidence type="ECO:0000313" key="2">
    <source>
        <dbReference type="EMBL" id="KOT46776.1"/>
    </source>
</evidence>
<dbReference type="AlphaFoldDB" id="A0A0N0S686"/>
<evidence type="ECO:0000256" key="1">
    <source>
        <dbReference type="SAM" id="Phobius"/>
    </source>
</evidence>
<proteinExistence type="predicted"/>
<evidence type="ECO:0000313" key="3">
    <source>
        <dbReference type="Proteomes" id="UP000037773"/>
    </source>
</evidence>
<dbReference type="RefSeq" id="WP_030381018.1">
    <property type="nucleotide sequence ID" value="NZ_LGCN01000001.1"/>
</dbReference>
<sequence length="145" mass="14868">MTPARFAFTRRIRRALRDDRGSMSLFVLVTVVALFLVAALVYDGAGKLRALTHAEGVAHEAARAGGQAVDAGKAISGGGITVDRNAAVAAARNYLSREGVSGTVSVSEDGGSLEVTVTESYRALFLGGASGTVTGHGSANLVYRG</sequence>
<keyword evidence="1" id="KW-0472">Membrane</keyword>
<organism evidence="2 3">
    <name type="scientific">Streptomyces caelestis</name>
    <dbReference type="NCBI Taxonomy" id="36816"/>
    <lineage>
        <taxon>Bacteria</taxon>
        <taxon>Bacillati</taxon>
        <taxon>Actinomycetota</taxon>
        <taxon>Actinomycetes</taxon>
        <taxon>Kitasatosporales</taxon>
        <taxon>Streptomycetaceae</taxon>
        <taxon>Streptomyces</taxon>
    </lineage>
</organism>
<gene>
    <name evidence="2" type="ORF">ADK41_00875</name>
</gene>
<dbReference type="EMBL" id="LGCN01000001">
    <property type="protein sequence ID" value="KOT46776.1"/>
    <property type="molecule type" value="Genomic_DNA"/>
</dbReference>
<dbReference type="PATRIC" id="fig|36816.3.peg.188"/>
<dbReference type="Proteomes" id="UP000037773">
    <property type="component" value="Unassembled WGS sequence"/>
</dbReference>
<name>A0A0N0S686_9ACTN</name>
<feature type="transmembrane region" description="Helical" evidence="1">
    <location>
        <begin position="21"/>
        <end position="42"/>
    </location>
</feature>
<comment type="caution">
    <text evidence="2">The sequence shown here is derived from an EMBL/GenBank/DDBJ whole genome shotgun (WGS) entry which is preliminary data.</text>
</comment>